<organism evidence="4 5">
    <name type="scientific">Aspergillus ellipticus CBS 707.79</name>
    <dbReference type="NCBI Taxonomy" id="1448320"/>
    <lineage>
        <taxon>Eukaryota</taxon>
        <taxon>Fungi</taxon>
        <taxon>Dikarya</taxon>
        <taxon>Ascomycota</taxon>
        <taxon>Pezizomycotina</taxon>
        <taxon>Eurotiomycetes</taxon>
        <taxon>Eurotiomycetidae</taxon>
        <taxon>Eurotiales</taxon>
        <taxon>Aspergillaceae</taxon>
        <taxon>Aspergillus</taxon>
        <taxon>Aspergillus subgen. Circumdati</taxon>
    </lineage>
</organism>
<dbReference type="CDD" id="cd14498">
    <property type="entry name" value="DSP"/>
    <property type="match status" value="1"/>
</dbReference>
<dbReference type="AlphaFoldDB" id="A0A319ECQ2"/>
<feature type="region of interest" description="Disordered" evidence="2">
    <location>
        <begin position="274"/>
        <end position="315"/>
    </location>
</feature>
<dbReference type="Pfam" id="PF00782">
    <property type="entry name" value="DSPc"/>
    <property type="match status" value="1"/>
</dbReference>
<evidence type="ECO:0000259" key="3">
    <source>
        <dbReference type="PROSITE" id="PS50056"/>
    </source>
</evidence>
<dbReference type="Proteomes" id="UP000247810">
    <property type="component" value="Unassembled WGS sequence"/>
</dbReference>
<proteinExistence type="inferred from homology"/>
<evidence type="ECO:0000256" key="1">
    <source>
        <dbReference type="ARBA" id="ARBA00009649"/>
    </source>
</evidence>
<evidence type="ECO:0000256" key="2">
    <source>
        <dbReference type="SAM" id="MobiDB-lite"/>
    </source>
</evidence>
<keyword evidence="5" id="KW-1185">Reference proteome</keyword>
<dbReference type="InterPro" id="IPR052449">
    <property type="entry name" value="STYX-Interacting_Phosphatase"/>
</dbReference>
<dbReference type="EMBL" id="KZ825810">
    <property type="protein sequence ID" value="PYH98578.1"/>
    <property type="molecule type" value="Genomic_DNA"/>
</dbReference>
<dbReference type="InterPro" id="IPR000387">
    <property type="entry name" value="Tyr_Pase_dom"/>
</dbReference>
<dbReference type="SUPFAM" id="SSF52799">
    <property type="entry name" value="(Phosphotyrosine protein) phosphatases II"/>
    <property type="match status" value="1"/>
</dbReference>
<dbReference type="GO" id="GO:0070372">
    <property type="term" value="P:regulation of ERK1 and ERK2 cascade"/>
    <property type="evidence" value="ECO:0007669"/>
    <property type="project" value="TreeGrafter"/>
</dbReference>
<dbReference type="OrthoDB" id="10252009at2759"/>
<dbReference type="SMART" id="SM00195">
    <property type="entry name" value="DSPc"/>
    <property type="match status" value="1"/>
</dbReference>
<dbReference type="GO" id="GO:0005654">
    <property type="term" value="C:nucleoplasm"/>
    <property type="evidence" value="ECO:0007669"/>
    <property type="project" value="TreeGrafter"/>
</dbReference>
<dbReference type="GO" id="GO:1990444">
    <property type="term" value="F:F-box domain binding"/>
    <property type="evidence" value="ECO:0007669"/>
    <property type="project" value="TreeGrafter"/>
</dbReference>
<dbReference type="GO" id="GO:0062026">
    <property type="term" value="P:negative regulation of SCF-dependent proteasomal ubiquitin-dependent catabolic process"/>
    <property type="evidence" value="ECO:0007669"/>
    <property type="project" value="TreeGrafter"/>
</dbReference>
<dbReference type="PANTHER" id="PTHR46588">
    <property type="entry name" value="SERINE/THREONINE/TYROSINE-INTERACTING PROTEIN"/>
    <property type="match status" value="1"/>
</dbReference>
<comment type="similarity">
    <text evidence="1">Belongs to the protein-tyrosine phosphatase family. Non-receptor class subfamily.</text>
</comment>
<feature type="domain" description="Tyrosine specific protein phosphatases" evidence="3">
    <location>
        <begin position="162"/>
        <end position="229"/>
    </location>
</feature>
<accession>A0A319ECQ2</accession>
<feature type="compositionally biased region" description="Basic and acidic residues" evidence="2">
    <location>
        <begin position="300"/>
        <end position="315"/>
    </location>
</feature>
<dbReference type="PROSITE" id="PS50056">
    <property type="entry name" value="TYR_PHOSPHATASE_2"/>
    <property type="match status" value="1"/>
</dbReference>
<reference evidence="4 5" key="1">
    <citation type="submission" date="2018-02" db="EMBL/GenBank/DDBJ databases">
        <title>The genomes of Aspergillus section Nigri reveals drivers in fungal speciation.</title>
        <authorList>
            <consortium name="DOE Joint Genome Institute"/>
            <person name="Vesth T.C."/>
            <person name="Nybo J."/>
            <person name="Theobald S."/>
            <person name="Brandl J."/>
            <person name="Frisvad J.C."/>
            <person name="Nielsen K.F."/>
            <person name="Lyhne E.K."/>
            <person name="Kogle M.E."/>
            <person name="Kuo A."/>
            <person name="Riley R."/>
            <person name="Clum A."/>
            <person name="Nolan M."/>
            <person name="Lipzen A."/>
            <person name="Salamov A."/>
            <person name="Henrissat B."/>
            <person name="Wiebenga A."/>
            <person name="De vries R.P."/>
            <person name="Grigoriev I.V."/>
            <person name="Mortensen U.H."/>
            <person name="Andersen M.R."/>
            <person name="Baker S.E."/>
        </authorList>
    </citation>
    <scope>NUCLEOTIDE SEQUENCE [LARGE SCALE GENOMIC DNA]</scope>
    <source>
        <strain evidence="4 5">CBS 707.79</strain>
    </source>
</reference>
<dbReference type="InterPro" id="IPR029021">
    <property type="entry name" value="Prot-tyrosine_phosphatase-like"/>
</dbReference>
<dbReference type="GO" id="GO:0005737">
    <property type="term" value="C:cytoplasm"/>
    <property type="evidence" value="ECO:0007669"/>
    <property type="project" value="TreeGrafter"/>
</dbReference>
<dbReference type="VEuPathDB" id="FungiDB:BO71DRAFT_395172"/>
<dbReference type="InterPro" id="IPR020422">
    <property type="entry name" value="TYR_PHOSPHATASE_DUAL_dom"/>
</dbReference>
<gene>
    <name evidence="4" type="ORF">BO71DRAFT_395172</name>
</gene>
<name>A0A319ECQ2_9EURO</name>
<dbReference type="InterPro" id="IPR000340">
    <property type="entry name" value="Dual-sp_phosphatase_cat-dom"/>
</dbReference>
<dbReference type="GO" id="GO:0140096">
    <property type="term" value="F:catalytic activity, acting on a protein"/>
    <property type="evidence" value="ECO:0007669"/>
    <property type="project" value="UniProtKB-ARBA"/>
</dbReference>
<protein>
    <submittedName>
        <fullName evidence="4">Dual specificity protein phosphatase 3</fullName>
    </submittedName>
</protein>
<evidence type="ECO:0000313" key="5">
    <source>
        <dbReference type="Proteomes" id="UP000247810"/>
    </source>
</evidence>
<sequence length="315" mass="35395">MAPSEVPMSQRADAQYTPTHQYISGRRLPQQSTYTGVTFEGIDFGLSEGLTPTPHQFQEGEFVPPGFFDKVDPALFQLPVREVEWSYEKRRNAQQILPCLHLGPWSCLSERSWLNREGFTLLLAVRDRRLAMARLISGQKAAADLGVEADSIDIEDSQQLITALPHAIRRINEHIFSSVPFGLSMSPRKKVIVFCETGNGWSALLVVAYMMVMFNIGVSQAIHIVQSQRFCLDLDDSSTQLLSAFEAILNAKRDVEKAKQTASRGFHFTRSMERSKKRGMSEIDGDGDLDIDMVNMAEGQNHDRKPSAPFQDRSD</sequence>
<dbReference type="PANTHER" id="PTHR46588:SF1">
    <property type="entry name" value="SERINE_THREONINE_TYROSINE-INTERACTING PROTEIN"/>
    <property type="match status" value="1"/>
</dbReference>
<evidence type="ECO:0000313" key="4">
    <source>
        <dbReference type="EMBL" id="PYH98578.1"/>
    </source>
</evidence>
<dbReference type="STRING" id="1448320.A0A319ECQ2"/>
<dbReference type="Gene3D" id="3.90.190.10">
    <property type="entry name" value="Protein tyrosine phosphatase superfamily"/>
    <property type="match status" value="1"/>
</dbReference>